<accession>A0ABW3KDP4</accession>
<dbReference type="RefSeq" id="WP_379557168.1">
    <property type="nucleotide sequence ID" value="NZ_JBHTJS010000008.1"/>
</dbReference>
<dbReference type="Proteomes" id="UP001597048">
    <property type="component" value="Unassembled WGS sequence"/>
</dbReference>
<evidence type="ECO:0008006" key="3">
    <source>
        <dbReference type="Google" id="ProtNLM"/>
    </source>
</evidence>
<sequence length="104" mass="11713">MSRKHRSEAQWLELINAFEKSGQSQADFCAEQNVSSAYFTQRRRALRNLDEPAFAEVKPQAAYTFLSPNSVSPALTLRYQQTELALPLSVEPRWLAGLIKALSA</sequence>
<name>A0ABW3KDP4_9GAMM</name>
<evidence type="ECO:0000313" key="2">
    <source>
        <dbReference type="Proteomes" id="UP001597048"/>
    </source>
</evidence>
<dbReference type="EMBL" id="JBHTJS010000008">
    <property type="protein sequence ID" value="MFD1007244.1"/>
    <property type="molecule type" value="Genomic_DNA"/>
</dbReference>
<keyword evidence="2" id="KW-1185">Reference proteome</keyword>
<comment type="caution">
    <text evidence="1">The sequence shown here is derived from an EMBL/GenBank/DDBJ whole genome shotgun (WGS) entry which is preliminary data.</text>
</comment>
<evidence type="ECO:0000313" key="1">
    <source>
        <dbReference type="EMBL" id="MFD1007244.1"/>
    </source>
</evidence>
<gene>
    <name evidence="1" type="ORF">ACFQ1C_03615</name>
</gene>
<organism evidence="1 2">
    <name type="scientific">Oceanisphaera ostreae</name>
    <dbReference type="NCBI Taxonomy" id="914151"/>
    <lineage>
        <taxon>Bacteria</taxon>
        <taxon>Pseudomonadati</taxon>
        <taxon>Pseudomonadota</taxon>
        <taxon>Gammaproteobacteria</taxon>
        <taxon>Aeromonadales</taxon>
        <taxon>Aeromonadaceae</taxon>
        <taxon>Oceanisphaera</taxon>
    </lineage>
</organism>
<dbReference type="NCBIfam" id="NF047593">
    <property type="entry name" value="IS66_ISAeme5_TnpA"/>
    <property type="match status" value="1"/>
</dbReference>
<reference evidence="2" key="1">
    <citation type="journal article" date="2019" name="Int. J. Syst. Evol. Microbiol.">
        <title>The Global Catalogue of Microorganisms (GCM) 10K type strain sequencing project: providing services to taxonomists for standard genome sequencing and annotation.</title>
        <authorList>
            <consortium name="The Broad Institute Genomics Platform"/>
            <consortium name="The Broad Institute Genome Sequencing Center for Infectious Disease"/>
            <person name="Wu L."/>
            <person name="Ma J."/>
        </authorList>
    </citation>
    <scope>NUCLEOTIDE SEQUENCE [LARGE SCALE GENOMIC DNA]</scope>
    <source>
        <strain evidence="2">CCUG 60525</strain>
    </source>
</reference>
<protein>
    <recommendedName>
        <fullName evidence="3">Transposase</fullName>
    </recommendedName>
</protein>
<proteinExistence type="predicted"/>